<evidence type="ECO:0000313" key="2">
    <source>
        <dbReference type="EMBL" id="KAE8394625.1"/>
    </source>
</evidence>
<feature type="region of interest" description="Disordered" evidence="1">
    <location>
        <begin position="38"/>
        <end position="58"/>
    </location>
</feature>
<accession>A0A5N7CKK5</accession>
<dbReference type="Proteomes" id="UP000541154">
    <property type="component" value="Unassembled WGS sequence"/>
</dbReference>
<organism evidence="2">
    <name type="scientific">Petromyces alliaceus</name>
    <name type="common">Aspergillus alliaceus</name>
    <dbReference type="NCBI Taxonomy" id="209559"/>
    <lineage>
        <taxon>Eukaryota</taxon>
        <taxon>Fungi</taxon>
        <taxon>Dikarya</taxon>
        <taxon>Ascomycota</taxon>
        <taxon>Pezizomycotina</taxon>
        <taxon>Eurotiomycetes</taxon>
        <taxon>Eurotiomycetidae</taxon>
        <taxon>Eurotiales</taxon>
        <taxon>Aspergillaceae</taxon>
        <taxon>Aspergillus</taxon>
        <taxon>Aspergillus subgen. Circumdati</taxon>
    </lineage>
</organism>
<protein>
    <submittedName>
        <fullName evidence="2">Uncharacterized protein</fullName>
    </submittedName>
</protein>
<dbReference type="OrthoDB" id="5341873at2759"/>
<evidence type="ECO:0000313" key="3">
    <source>
        <dbReference type="EMBL" id="KAF5864325.1"/>
    </source>
</evidence>
<dbReference type="OMA" id="MFPTESD"/>
<dbReference type="EMBL" id="ML735222">
    <property type="protein sequence ID" value="KAE8394625.1"/>
    <property type="molecule type" value="Genomic_DNA"/>
</dbReference>
<evidence type="ECO:0000256" key="1">
    <source>
        <dbReference type="SAM" id="MobiDB-lite"/>
    </source>
</evidence>
<dbReference type="Proteomes" id="UP000326877">
    <property type="component" value="Unassembled WGS sequence"/>
</dbReference>
<gene>
    <name evidence="2" type="ORF">BDV23DRAFT_179403</name>
    <name evidence="3" type="ORF">ETB97_008103</name>
</gene>
<reference evidence="2" key="2">
    <citation type="submission" date="2019-04" db="EMBL/GenBank/DDBJ databases">
        <title>Friends and foes A comparative genomics studyof 23 Aspergillus species from section Flavi.</title>
        <authorList>
            <consortium name="DOE Joint Genome Institute"/>
            <person name="Kjaerbolling I."/>
            <person name="Vesth T."/>
            <person name="Frisvad J.C."/>
            <person name="Nybo J.L."/>
            <person name="Theobald S."/>
            <person name="Kildgaard S."/>
            <person name="Isbrandt T."/>
            <person name="Kuo A."/>
            <person name="Sato A."/>
            <person name="Lyhne E.K."/>
            <person name="Kogle M.E."/>
            <person name="Wiebenga A."/>
            <person name="Kun R.S."/>
            <person name="Lubbers R.J."/>
            <person name="Makela M.R."/>
            <person name="Barry K."/>
            <person name="Chovatia M."/>
            <person name="Clum A."/>
            <person name="Daum C."/>
            <person name="Haridas S."/>
            <person name="He G."/>
            <person name="LaButti K."/>
            <person name="Lipzen A."/>
            <person name="Mondo S."/>
            <person name="Riley R."/>
            <person name="Salamov A."/>
            <person name="Simmons B.A."/>
            <person name="Magnuson J.K."/>
            <person name="Henrissat B."/>
            <person name="Mortensen U.H."/>
            <person name="Larsen T.O."/>
            <person name="Devries R.P."/>
            <person name="Grigoriev I.V."/>
            <person name="Machida M."/>
            <person name="Baker S.E."/>
            <person name="Andersen M.R."/>
        </authorList>
    </citation>
    <scope>NUCLEOTIDE SEQUENCE [LARGE SCALE GENOMIC DNA]</scope>
    <source>
        <strain evidence="2">IBT 14317</strain>
    </source>
</reference>
<feature type="compositionally biased region" description="Basic residues" evidence="1">
    <location>
        <begin position="49"/>
        <end position="58"/>
    </location>
</feature>
<accession>A0A8H6AC60</accession>
<evidence type="ECO:0000313" key="4">
    <source>
        <dbReference type="Proteomes" id="UP000541154"/>
    </source>
</evidence>
<accession>A0A5N6GBG2</accession>
<proteinExistence type="predicted"/>
<name>A0A5N7CKK5_PETAA</name>
<dbReference type="AlphaFoldDB" id="A0A5N7CKK5"/>
<dbReference type="EMBL" id="SPNV01000036">
    <property type="protein sequence ID" value="KAF5864325.1"/>
    <property type="molecule type" value="Genomic_DNA"/>
</dbReference>
<keyword evidence="4" id="KW-1185">Reference proteome</keyword>
<sequence length="58" mass="6231">MPTALDRAMHSKNLFLGFAGMVTAAAAWAIWGSDMFPTESDPSGGKDRMSHHHSALKS</sequence>
<reference evidence="3 4" key="1">
    <citation type="submission" date="2019-04" db="EMBL/GenBank/DDBJ databases">
        <title>Aspergillus burnettii sp. nov., novel species from soil in southeast Queensland.</title>
        <authorList>
            <person name="Gilchrist C.L.M."/>
            <person name="Pitt J.I."/>
            <person name="Lange L."/>
            <person name="Lacey H.J."/>
            <person name="Vuong D."/>
            <person name="Midgley D.J."/>
            <person name="Greenfield P."/>
            <person name="Bradbury M."/>
            <person name="Lacey E."/>
            <person name="Busk P.K."/>
            <person name="Pilgaard B."/>
            <person name="Chooi Y.H."/>
            <person name="Piggott A.M."/>
        </authorList>
    </citation>
    <scope>NUCLEOTIDE SEQUENCE [LARGE SCALE GENOMIC DNA]</scope>
    <source>
        <strain evidence="3 4">FRR 5400</strain>
    </source>
</reference>